<evidence type="ECO:0008006" key="2">
    <source>
        <dbReference type="Google" id="ProtNLM"/>
    </source>
</evidence>
<dbReference type="AlphaFoldDB" id="A0A645EYD1"/>
<organism evidence="1">
    <name type="scientific">bioreactor metagenome</name>
    <dbReference type="NCBI Taxonomy" id="1076179"/>
    <lineage>
        <taxon>unclassified sequences</taxon>
        <taxon>metagenomes</taxon>
        <taxon>ecological metagenomes</taxon>
    </lineage>
</organism>
<reference evidence="1" key="1">
    <citation type="submission" date="2019-08" db="EMBL/GenBank/DDBJ databases">
        <authorList>
            <person name="Kucharzyk K."/>
            <person name="Murdoch R.W."/>
            <person name="Higgins S."/>
            <person name="Loffler F."/>
        </authorList>
    </citation>
    <scope>NUCLEOTIDE SEQUENCE</scope>
</reference>
<gene>
    <name evidence="1" type="ORF">SDC9_152744</name>
</gene>
<dbReference type="PANTHER" id="PTHR43546:SF3">
    <property type="entry name" value="UPF0173 METAL-DEPENDENT HYDROLASE MJ1163"/>
    <property type="match status" value="1"/>
</dbReference>
<dbReference type="PANTHER" id="PTHR43546">
    <property type="entry name" value="UPF0173 METAL-DEPENDENT HYDROLASE MJ1163-RELATED"/>
    <property type="match status" value="1"/>
</dbReference>
<name>A0A645EYD1_9ZZZZ</name>
<dbReference type="InterPro" id="IPR036866">
    <property type="entry name" value="RibonucZ/Hydroxyglut_hydro"/>
</dbReference>
<dbReference type="Gene3D" id="3.60.15.10">
    <property type="entry name" value="Ribonuclease Z/Hydroxyacylglutathione hydrolase-like"/>
    <property type="match status" value="1"/>
</dbReference>
<dbReference type="EMBL" id="VSSQ01051394">
    <property type="protein sequence ID" value="MPN05493.1"/>
    <property type="molecule type" value="Genomic_DNA"/>
</dbReference>
<accession>A0A645EYD1</accession>
<sequence>MNGYILNFNGFKIYIAGDTEFIHEMKDLKHIDLAFLPKNLPYTMTDDEFIEAANAIAPMYLYAYHFFDIDTEYLRRGLKPTIELLN</sequence>
<dbReference type="InterPro" id="IPR050114">
    <property type="entry name" value="UPF0173_UPF0282_UlaG_hydrolase"/>
</dbReference>
<proteinExistence type="predicted"/>
<comment type="caution">
    <text evidence="1">The sequence shown here is derived from an EMBL/GenBank/DDBJ whole genome shotgun (WGS) entry which is preliminary data.</text>
</comment>
<protein>
    <recommendedName>
        <fullName evidence="2">Metallo-beta-lactamase domain-containing protein</fullName>
    </recommendedName>
</protein>
<evidence type="ECO:0000313" key="1">
    <source>
        <dbReference type="EMBL" id="MPN05493.1"/>
    </source>
</evidence>
<dbReference type="SUPFAM" id="SSF56281">
    <property type="entry name" value="Metallo-hydrolase/oxidoreductase"/>
    <property type="match status" value="1"/>
</dbReference>